<protein>
    <submittedName>
        <fullName evidence="1">Uncharacterized protein</fullName>
    </submittedName>
</protein>
<evidence type="ECO:0000313" key="1">
    <source>
        <dbReference type="EMBL" id="CAF1395508.1"/>
    </source>
</evidence>
<gene>
    <name evidence="1" type="ORF">SEV965_LOCUS31164</name>
</gene>
<feature type="non-terminal residue" evidence="1">
    <location>
        <position position="33"/>
    </location>
</feature>
<accession>A0A815KNK5</accession>
<dbReference type="EMBL" id="CAJNOU010003530">
    <property type="protein sequence ID" value="CAF1395508.1"/>
    <property type="molecule type" value="Genomic_DNA"/>
</dbReference>
<name>A0A815KNK5_9BILA</name>
<evidence type="ECO:0000313" key="2">
    <source>
        <dbReference type="Proteomes" id="UP000663889"/>
    </source>
</evidence>
<comment type="caution">
    <text evidence="1">The sequence shown here is derived from an EMBL/GenBank/DDBJ whole genome shotgun (WGS) entry which is preliminary data.</text>
</comment>
<dbReference type="AlphaFoldDB" id="A0A815KNK5"/>
<feature type="non-terminal residue" evidence="1">
    <location>
        <position position="1"/>
    </location>
</feature>
<sequence>MGCVGAVMSSYTQEELDAELAAFVPRLPVAVLM</sequence>
<organism evidence="1 2">
    <name type="scientific">Rotaria sordida</name>
    <dbReference type="NCBI Taxonomy" id="392033"/>
    <lineage>
        <taxon>Eukaryota</taxon>
        <taxon>Metazoa</taxon>
        <taxon>Spiralia</taxon>
        <taxon>Gnathifera</taxon>
        <taxon>Rotifera</taxon>
        <taxon>Eurotatoria</taxon>
        <taxon>Bdelloidea</taxon>
        <taxon>Philodinida</taxon>
        <taxon>Philodinidae</taxon>
        <taxon>Rotaria</taxon>
    </lineage>
</organism>
<proteinExistence type="predicted"/>
<reference evidence="1" key="1">
    <citation type="submission" date="2021-02" db="EMBL/GenBank/DDBJ databases">
        <authorList>
            <person name="Nowell W R."/>
        </authorList>
    </citation>
    <scope>NUCLEOTIDE SEQUENCE</scope>
</reference>
<dbReference type="Proteomes" id="UP000663889">
    <property type="component" value="Unassembled WGS sequence"/>
</dbReference>